<dbReference type="Proteomes" id="UP001058461">
    <property type="component" value="Chromosome"/>
</dbReference>
<dbReference type="InterPro" id="IPR050303">
    <property type="entry name" value="GatZ_KbaZ_carbometab"/>
</dbReference>
<organism evidence="2 3">
    <name type="scientific">Marinobacterium rhizophilum</name>
    <dbReference type="NCBI Taxonomy" id="420402"/>
    <lineage>
        <taxon>Bacteria</taxon>
        <taxon>Pseudomonadati</taxon>
        <taxon>Pseudomonadota</taxon>
        <taxon>Gammaproteobacteria</taxon>
        <taxon>Oceanospirillales</taxon>
        <taxon>Oceanospirillaceae</taxon>
        <taxon>Marinobacterium</taxon>
    </lineage>
</organism>
<dbReference type="Gene3D" id="1.10.400.20">
    <property type="entry name" value="putative tagatose 6-phosphate kinase domain like"/>
    <property type="match status" value="1"/>
</dbReference>
<dbReference type="InterPro" id="IPR013785">
    <property type="entry name" value="Aldolase_TIM"/>
</dbReference>
<dbReference type="Gene3D" id="3.20.20.70">
    <property type="entry name" value="Aldolase class I"/>
    <property type="match status" value="1"/>
</dbReference>
<dbReference type="SUPFAM" id="SSF51569">
    <property type="entry name" value="Aldolase"/>
    <property type="match status" value="1"/>
</dbReference>
<keyword evidence="2" id="KW-0456">Lyase</keyword>
<dbReference type="EMBL" id="CP073347">
    <property type="protein sequence ID" value="UTW12127.1"/>
    <property type="molecule type" value="Genomic_DNA"/>
</dbReference>
<protein>
    <submittedName>
        <fullName evidence="2">D-tagatose-bisphosphate aldolase, class II, non-catalytic subunit</fullName>
        <ecNumber evidence="2">4.1.2.40</ecNumber>
    </submittedName>
</protein>
<comment type="pathway">
    <text evidence="1">Carbohydrate metabolism; D-tagatose 6-phosphate degradation; D-glyceraldehyde 3-phosphate and glycerone phosphate from D-tagatose 6-phosphate: step 2/2.</text>
</comment>
<evidence type="ECO:0000313" key="2">
    <source>
        <dbReference type="EMBL" id="UTW12127.1"/>
    </source>
</evidence>
<accession>A0ABY5HJZ3</accession>
<dbReference type="PIRSF" id="PIRSF009264">
    <property type="entry name" value="TagBP_ald_AgaZ"/>
    <property type="match status" value="1"/>
</dbReference>
<dbReference type="PANTHER" id="PTHR32502">
    <property type="entry name" value="N-ACETYLGALACTOSAMINE PERMEASE II COMPONENT-RELATED"/>
    <property type="match status" value="1"/>
</dbReference>
<name>A0ABY5HJZ3_9GAMM</name>
<gene>
    <name evidence="2" type="ORF">KDW95_00070</name>
</gene>
<proteinExistence type="predicted"/>
<evidence type="ECO:0000313" key="3">
    <source>
        <dbReference type="Proteomes" id="UP001058461"/>
    </source>
</evidence>
<dbReference type="NCBIfam" id="TIGR02810">
    <property type="entry name" value="agaZ_gatZ"/>
    <property type="match status" value="1"/>
</dbReference>
<dbReference type="GO" id="GO:0009025">
    <property type="term" value="F:tagatose-bisphosphate aldolase activity"/>
    <property type="evidence" value="ECO:0007669"/>
    <property type="project" value="UniProtKB-EC"/>
</dbReference>
<dbReference type="Pfam" id="PF08013">
    <property type="entry name" value="GatZ_KbaZ-like"/>
    <property type="match status" value="1"/>
</dbReference>
<keyword evidence="3" id="KW-1185">Reference proteome</keyword>
<dbReference type="EC" id="4.1.2.40" evidence="2"/>
<sequence length="431" mass="46557">MTPNPLIDIHAWRHKAGPSGIPSICTAHPLAIEGAMRALKPSALPLLIEATCNQVNQDGGYTGMTPADFRAFVEAIAERADFPRERLILGGDHLGPNPWKHLPVSEAMDKARAMIRSYAAAGFTKLHLDCSMGCAGEPVALSDADTAQRAASLAEAAEASVPGGNSPLPVYIIGTEVPVPGGATEEIEDLEVTTPASAIATVAAHKAAFNDRGLGDAFSRVIGLVVQPGVEFDNHSVIDYKPVAAQDLSAALDQLPGLVFEAHSTDYQTQSALASLVTDGFAILKVGPALTYKMRQAFYGLDAIAEELYPNARAETFRATMERVMQGSPDNWERYYHGSLDEKMLQRHFSYSDRIRYYWPNPAAREAVEVLFNLLGDRILPETLIGQYLGELYPAVREGRLSPTARELTLGSIEALTRDYVAASCVNDTFS</sequence>
<dbReference type="PANTHER" id="PTHR32502:SF2">
    <property type="entry name" value="D-TAGATOSE-1,6-BISPHOSPHATE ALDOLASE SUBUNIT KBAZ"/>
    <property type="match status" value="1"/>
</dbReference>
<dbReference type="RefSeq" id="WP_255854181.1">
    <property type="nucleotide sequence ID" value="NZ_CP073347.1"/>
</dbReference>
<reference evidence="2" key="1">
    <citation type="submission" date="2021-04" db="EMBL/GenBank/DDBJ databases">
        <title>Oceanospirillales bacteria with DddD are important DMSP degraders in coastal seawater.</title>
        <authorList>
            <person name="Liu J."/>
        </authorList>
    </citation>
    <scope>NUCLEOTIDE SEQUENCE</scope>
    <source>
        <strain evidence="2">D13-1</strain>
    </source>
</reference>
<evidence type="ECO:0000256" key="1">
    <source>
        <dbReference type="ARBA" id="ARBA00005191"/>
    </source>
</evidence>
<dbReference type="InterPro" id="IPR012062">
    <property type="entry name" value="GatZ/KbaZ-like"/>
</dbReference>